<dbReference type="CDD" id="cd00834">
    <property type="entry name" value="KAS_I_II"/>
    <property type="match status" value="1"/>
</dbReference>
<dbReference type="NCBIfam" id="TIGR03150">
    <property type="entry name" value="fabF"/>
    <property type="match status" value="1"/>
</dbReference>
<dbReference type="Pfam" id="PF02801">
    <property type="entry name" value="Ketoacyl-synt_C"/>
    <property type="match status" value="1"/>
</dbReference>
<keyword evidence="10 11" id="KW-0012">Acyltransferase</keyword>
<keyword evidence="6 11" id="KW-0808">Transferase</keyword>
<dbReference type="PROSITE" id="PS52004">
    <property type="entry name" value="KS3_2"/>
    <property type="match status" value="1"/>
</dbReference>
<dbReference type="FunFam" id="3.40.47.10:FF:000009">
    <property type="entry name" value="3-oxoacyl-[acyl-carrier-protein] synthase 2"/>
    <property type="match status" value="1"/>
</dbReference>
<dbReference type="SMART" id="SM00825">
    <property type="entry name" value="PKS_KS"/>
    <property type="match status" value="1"/>
</dbReference>
<feature type="active site" description="For beta-ketoacyl synthase activity" evidence="12">
    <location>
        <position position="177"/>
    </location>
</feature>
<keyword evidence="16" id="KW-1185">Reference proteome</keyword>
<comment type="similarity">
    <text evidence="2 11 13">Belongs to the thiolase-like superfamily. Beta-ketoacyl-ACP synthases family.</text>
</comment>
<dbReference type="Pfam" id="PF00109">
    <property type="entry name" value="ketoacyl-synt"/>
    <property type="match status" value="1"/>
</dbReference>
<dbReference type="InterPro" id="IPR014030">
    <property type="entry name" value="Ketoacyl_synth_N"/>
</dbReference>
<comment type="pathway">
    <text evidence="1 11">Lipid metabolism; fatty acid biosynthesis.</text>
</comment>
<keyword evidence="7" id="KW-0276">Fatty acid metabolism</keyword>
<dbReference type="OrthoDB" id="9808669at2"/>
<comment type="catalytic activity">
    <reaction evidence="11">
        <text>a fatty acyl-[ACP] + malonyl-[ACP] + H(+) = a 3-oxoacyl-[ACP] + holo-[ACP] + CO2</text>
        <dbReference type="Rhea" id="RHEA:22836"/>
        <dbReference type="Rhea" id="RHEA-COMP:9623"/>
        <dbReference type="Rhea" id="RHEA-COMP:9685"/>
        <dbReference type="Rhea" id="RHEA-COMP:9916"/>
        <dbReference type="Rhea" id="RHEA-COMP:14125"/>
        <dbReference type="ChEBI" id="CHEBI:15378"/>
        <dbReference type="ChEBI" id="CHEBI:16526"/>
        <dbReference type="ChEBI" id="CHEBI:64479"/>
        <dbReference type="ChEBI" id="CHEBI:78449"/>
        <dbReference type="ChEBI" id="CHEBI:78776"/>
        <dbReference type="ChEBI" id="CHEBI:138651"/>
    </reaction>
</comment>
<evidence type="ECO:0000256" key="8">
    <source>
        <dbReference type="ARBA" id="ARBA00023098"/>
    </source>
</evidence>
<dbReference type="EC" id="2.3.1.179" evidence="3 11"/>
<evidence type="ECO:0000256" key="13">
    <source>
        <dbReference type="RuleBase" id="RU003694"/>
    </source>
</evidence>
<evidence type="ECO:0000256" key="12">
    <source>
        <dbReference type="PIRSR" id="PIRSR000447-1"/>
    </source>
</evidence>
<dbReference type="GO" id="GO:0006633">
    <property type="term" value="P:fatty acid biosynthetic process"/>
    <property type="evidence" value="ECO:0007669"/>
    <property type="project" value="UniProtKB-UniRule"/>
</dbReference>
<evidence type="ECO:0000256" key="2">
    <source>
        <dbReference type="ARBA" id="ARBA00008467"/>
    </source>
</evidence>
<feature type="domain" description="Ketosynthase family 3 (KS3)" evidence="14">
    <location>
        <begin position="7"/>
        <end position="425"/>
    </location>
</feature>
<evidence type="ECO:0000256" key="6">
    <source>
        <dbReference type="ARBA" id="ARBA00022679"/>
    </source>
</evidence>
<dbReference type="PROSITE" id="PS00606">
    <property type="entry name" value="KS3_1"/>
    <property type="match status" value="1"/>
</dbReference>
<dbReference type="Gene3D" id="3.40.47.10">
    <property type="match status" value="2"/>
</dbReference>
<dbReference type="InterPro" id="IPR018201">
    <property type="entry name" value="Ketoacyl_synth_AS"/>
</dbReference>
<name>A0A1H2MRH2_9PSED</name>
<comment type="catalytic activity">
    <reaction evidence="11">
        <text>(9Z)-hexadecenoyl-[ACP] + malonyl-[ACP] + H(+) = 3-oxo-(11Z)-octadecenoyl-[ACP] + holo-[ACP] + CO2</text>
        <dbReference type="Rhea" id="RHEA:55040"/>
        <dbReference type="Rhea" id="RHEA-COMP:9623"/>
        <dbReference type="Rhea" id="RHEA-COMP:9685"/>
        <dbReference type="Rhea" id="RHEA-COMP:10800"/>
        <dbReference type="Rhea" id="RHEA-COMP:14074"/>
        <dbReference type="ChEBI" id="CHEBI:15378"/>
        <dbReference type="ChEBI" id="CHEBI:16526"/>
        <dbReference type="ChEBI" id="CHEBI:64479"/>
        <dbReference type="ChEBI" id="CHEBI:78449"/>
        <dbReference type="ChEBI" id="CHEBI:83989"/>
        <dbReference type="ChEBI" id="CHEBI:138538"/>
        <dbReference type="EC" id="2.3.1.179"/>
    </reaction>
</comment>
<evidence type="ECO:0000256" key="1">
    <source>
        <dbReference type="ARBA" id="ARBA00005194"/>
    </source>
</evidence>
<dbReference type="InterPro" id="IPR016039">
    <property type="entry name" value="Thiolase-like"/>
</dbReference>
<dbReference type="NCBIfam" id="NF005589">
    <property type="entry name" value="PRK07314.1"/>
    <property type="match status" value="1"/>
</dbReference>
<keyword evidence="5 11" id="KW-0444">Lipid biosynthesis</keyword>
<dbReference type="PANTHER" id="PTHR11712">
    <property type="entry name" value="POLYKETIDE SYNTHASE-RELATED"/>
    <property type="match status" value="1"/>
</dbReference>
<evidence type="ECO:0000256" key="3">
    <source>
        <dbReference type="ARBA" id="ARBA00012356"/>
    </source>
</evidence>
<dbReference type="SUPFAM" id="SSF53901">
    <property type="entry name" value="Thiolase-like"/>
    <property type="match status" value="2"/>
</dbReference>
<reference evidence="16" key="1">
    <citation type="submission" date="2016-10" db="EMBL/GenBank/DDBJ databases">
        <authorList>
            <person name="Varghese N."/>
            <person name="Submissions S."/>
        </authorList>
    </citation>
    <scope>NUCLEOTIDE SEQUENCE [LARGE SCALE GENOMIC DNA]</scope>
    <source>
        <strain evidence="16">LMG 2223</strain>
    </source>
</reference>
<dbReference type="AlphaFoldDB" id="A0A1H2MRH2"/>
<evidence type="ECO:0000259" key="14">
    <source>
        <dbReference type="PROSITE" id="PS52004"/>
    </source>
</evidence>
<dbReference type="NCBIfam" id="NF004970">
    <property type="entry name" value="PRK06333.1"/>
    <property type="match status" value="1"/>
</dbReference>
<evidence type="ECO:0000256" key="7">
    <source>
        <dbReference type="ARBA" id="ARBA00022832"/>
    </source>
</evidence>
<evidence type="ECO:0000256" key="11">
    <source>
        <dbReference type="PIRNR" id="PIRNR000447"/>
    </source>
</evidence>
<gene>
    <name evidence="15" type="ORF">SAMN05216202_2207</name>
</gene>
<organism evidence="15 16">
    <name type="scientific">Pseudomonas mucidolens</name>
    <dbReference type="NCBI Taxonomy" id="46679"/>
    <lineage>
        <taxon>Bacteria</taxon>
        <taxon>Pseudomonadati</taxon>
        <taxon>Pseudomonadota</taxon>
        <taxon>Gammaproteobacteria</taxon>
        <taxon>Pseudomonadales</taxon>
        <taxon>Pseudomonadaceae</taxon>
        <taxon>Pseudomonas</taxon>
    </lineage>
</organism>
<dbReference type="UniPathway" id="UPA00094"/>
<keyword evidence="9 11" id="KW-0275">Fatty acid biosynthesis</keyword>
<dbReference type="Proteomes" id="UP000198600">
    <property type="component" value="Chromosome I"/>
</dbReference>
<dbReference type="InterPro" id="IPR000794">
    <property type="entry name" value="Beta-ketoacyl_synthase"/>
</dbReference>
<protein>
    <recommendedName>
        <fullName evidence="4 11">3-oxoacyl-[acyl-carrier-protein] synthase 2</fullName>
        <ecNumber evidence="3 11">2.3.1.179</ecNumber>
    </recommendedName>
</protein>
<dbReference type="InterPro" id="IPR014031">
    <property type="entry name" value="Ketoacyl_synth_C"/>
</dbReference>
<dbReference type="PANTHER" id="PTHR11712:SF321">
    <property type="entry name" value="3-OXOACYL-[ACYL-CARRIER-PROTEIN] SYNTHASE 2"/>
    <property type="match status" value="1"/>
</dbReference>
<evidence type="ECO:0000313" key="15">
    <source>
        <dbReference type="EMBL" id="SDU95585.1"/>
    </source>
</evidence>
<dbReference type="GO" id="GO:0004315">
    <property type="term" value="F:3-oxoacyl-[acyl-carrier-protein] synthase activity"/>
    <property type="evidence" value="ECO:0007669"/>
    <property type="project" value="UniProtKB-UniRule"/>
</dbReference>
<evidence type="ECO:0000256" key="10">
    <source>
        <dbReference type="ARBA" id="ARBA00023315"/>
    </source>
</evidence>
<sequence>MIIPQAPKRIVVTGVGIVSPLGCTVEEVWQRLLAGRSGIRHLPEDITQGTGVAVGGQVPSLEEDATAGYEPERFISTKDRKKMDRFIEFALVAADEALAQADWHPTDAVDQERTATIISSGVGGFGAIADAVRTTDARGPRRLSPFSAPAFLANMAAGHVSIRHGFKGPLGAPVTACAAGVQAIGDAARLIGSGEADIAICGGSEAAIDRVTLGCFAAARALSTGFAEHPQQASRPFDRDRDGFVMSEGAGLLVIESLEHALARGAKPLAELVGYGTSADAYHLTAGPEDGNGARRAMEQALRQANVSPADVQHINAHATSTQVGDSGELAAIGSVFGRDSGVAITSTKSATGHLLGAAGGIEAIFTVLALRDQVVPPTLNLLNPDEAADGLDLVGLKSRKMPITHALSNGFGFGGVNASVLFRRWI</sequence>
<dbReference type="EMBL" id="LT629802">
    <property type="protein sequence ID" value="SDU95585.1"/>
    <property type="molecule type" value="Genomic_DNA"/>
</dbReference>
<comment type="function">
    <text evidence="11">Involved in the type II fatty acid elongation cycle. Catalyzes the elongation of a wide range of acyl-ACP by the addition of two carbons from malonyl-ACP to an acyl acceptor. Can efficiently catalyze the conversion of palmitoleoyl-ACP (cis-hexadec-9-enoyl-ACP) to cis-vaccenoyl-ACP (cis-octadec-11-enoyl-ACP), an essential step in the thermal regulation of fatty acid composition.</text>
</comment>
<dbReference type="GO" id="GO:0005829">
    <property type="term" value="C:cytosol"/>
    <property type="evidence" value="ECO:0007669"/>
    <property type="project" value="TreeGrafter"/>
</dbReference>
<proteinExistence type="inferred from homology"/>
<evidence type="ECO:0000256" key="9">
    <source>
        <dbReference type="ARBA" id="ARBA00023160"/>
    </source>
</evidence>
<dbReference type="PIRSF" id="PIRSF000447">
    <property type="entry name" value="KAS_II"/>
    <property type="match status" value="1"/>
</dbReference>
<evidence type="ECO:0000313" key="16">
    <source>
        <dbReference type="Proteomes" id="UP000198600"/>
    </source>
</evidence>
<accession>A0A1H2MRH2</accession>
<keyword evidence="8" id="KW-0443">Lipid metabolism</keyword>
<evidence type="ECO:0000256" key="4">
    <source>
        <dbReference type="ARBA" id="ARBA00014657"/>
    </source>
</evidence>
<dbReference type="InterPro" id="IPR017568">
    <property type="entry name" value="3-oxoacyl-ACP_synth-2"/>
</dbReference>
<dbReference type="STRING" id="46679.SAMN05216202_2207"/>
<dbReference type="RefSeq" id="WP_084376590.1">
    <property type="nucleotide sequence ID" value="NZ_LS483433.1"/>
</dbReference>
<dbReference type="InterPro" id="IPR020841">
    <property type="entry name" value="PKS_Beta-ketoAc_synthase_dom"/>
</dbReference>
<evidence type="ECO:0000256" key="5">
    <source>
        <dbReference type="ARBA" id="ARBA00022516"/>
    </source>
</evidence>